<dbReference type="AlphaFoldDB" id="A0A1C6SC70"/>
<gene>
    <name evidence="3" type="ORF">GA0070616_3404</name>
</gene>
<feature type="compositionally biased region" description="Gly residues" evidence="1">
    <location>
        <begin position="118"/>
        <end position="144"/>
    </location>
</feature>
<dbReference type="SMART" id="SM00834">
    <property type="entry name" value="CxxC_CXXC_SSSS"/>
    <property type="match status" value="1"/>
</dbReference>
<protein>
    <submittedName>
        <fullName evidence="3">Putative regulatory protein, FmdB family</fullName>
    </submittedName>
</protein>
<sequence length="154" mass="14740">MTHHWHSNTSSAKPAASDPEENVPTYQYACTACGNQLEAVQSFSDDPLTECPACEGRLRKVFNSVGVVFKGSGFYRTDSRSSGSENGGKGNGAKPAKSDAPSGGDSGSSSSSSASSGSSGGSGGGSTSSGSGSGGSGSGSGGGAAKAPAAASSS</sequence>
<keyword evidence="4" id="KW-1185">Reference proteome</keyword>
<reference evidence="3 4" key="1">
    <citation type="submission" date="2016-06" db="EMBL/GenBank/DDBJ databases">
        <authorList>
            <person name="Kjaerup R.B."/>
            <person name="Dalgaard T.S."/>
            <person name="Juul-Madsen H.R."/>
        </authorList>
    </citation>
    <scope>NUCLEOTIDE SEQUENCE [LARGE SCALE GENOMIC DNA]</scope>
    <source>
        <strain evidence="3 4">DSM 43818</strain>
    </source>
</reference>
<feature type="region of interest" description="Disordered" evidence="1">
    <location>
        <begin position="73"/>
        <end position="154"/>
    </location>
</feature>
<evidence type="ECO:0000256" key="1">
    <source>
        <dbReference type="SAM" id="MobiDB-lite"/>
    </source>
</evidence>
<evidence type="ECO:0000259" key="2">
    <source>
        <dbReference type="SMART" id="SM00834"/>
    </source>
</evidence>
<evidence type="ECO:0000313" key="4">
    <source>
        <dbReference type="Proteomes" id="UP000199699"/>
    </source>
</evidence>
<feature type="region of interest" description="Disordered" evidence="1">
    <location>
        <begin position="1"/>
        <end position="21"/>
    </location>
</feature>
<name>A0A1C6SC70_9ACTN</name>
<dbReference type="PANTHER" id="PTHR34404:SF2">
    <property type="entry name" value="CONSERVED SERINE RICH PROTEIN"/>
    <property type="match status" value="1"/>
</dbReference>
<dbReference type="PANTHER" id="PTHR34404">
    <property type="entry name" value="REGULATORY PROTEIN, FMDB FAMILY"/>
    <property type="match status" value="1"/>
</dbReference>
<evidence type="ECO:0000313" key="3">
    <source>
        <dbReference type="EMBL" id="SCL26942.1"/>
    </source>
</evidence>
<proteinExistence type="predicted"/>
<feature type="domain" description="Putative regulatory protein FmdB zinc ribbon" evidence="2">
    <location>
        <begin position="24"/>
        <end position="63"/>
    </location>
</feature>
<organism evidence="3 4">
    <name type="scientific">Micromonospora nigra</name>
    <dbReference type="NCBI Taxonomy" id="145857"/>
    <lineage>
        <taxon>Bacteria</taxon>
        <taxon>Bacillati</taxon>
        <taxon>Actinomycetota</taxon>
        <taxon>Actinomycetes</taxon>
        <taxon>Micromonosporales</taxon>
        <taxon>Micromonosporaceae</taxon>
        <taxon>Micromonospora</taxon>
    </lineage>
</organism>
<dbReference type="Proteomes" id="UP000199699">
    <property type="component" value="Unassembled WGS sequence"/>
</dbReference>
<dbReference type="Pfam" id="PF09723">
    <property type="entry name" value="Zn_ribbon_8"/>
    <property type="match status" value="1"/>
</dbReference>
<accession>A0A1C6SC70</accession>
<feature type="compositionally biased region" description="Low complexity" evidence="1">
    <location>
        <begin position="92"/>
        <end position="117"/>
    </location>
</feature>
<dbReference type="NCBIfam" id="TIGR02605">
    <property type="entry name" value="CxxC_CxxC_SSSS"/>
    <property type="match status" value="1"/>
</dbReference>
<dbReference type="InterPro" id="IPR013429">
    <property type="entry name" value="Regulatory_FmdB_Zinc_ribbon"/>
</dbReference>
<dbReference type="STRING" id="145857.GA0070616_3404"/>
<feature type="compositionally biased region" description="Low complexity" evidence="1">
    <location>
        <begin position="145"/>
        <end position="154"/>
    </location>
</feature>
<dbReference type="EMBL" id="FMHT01000003">
    <property type="protein sequence ID" value="SCL26942.1"/>
    <property type="molecule type" value="Genomic_DNA"/>
</dbReference>